<feature type="region of interest" description="Disordered" evidence="3">
    <location>
        <begin position="970"/>
        <end position="1018"/>
    </location>
</feature>
<protein>
    <submittedName>
        <fullName evidence="4">Uncharacterized protein</fullName>
    </submittedName>
</protein>
<dbReference type="PROSITE" id="PS51155">
    <property type="entry name" value="CHIT_BIND_RR_2"/>
    <property type="match status" value="2"/>
</dbReference>
<comment type="caution">
    <text evidence="4">The sequence shown here is derived from an EMBL/GenBank/DDBJ whole genome shotgun (WGS) entry which is preliminary data.</text>
</comment>
<organism evidence="4 5">
    <name type="scientific">Daphnia sinensis</name>
    <dbReference type="NCBI Taxonomy" id="1820382"/>
    <lineage>
        <taxon>Eukaryota</taxon>
        <taxon>Metazoa</taxon>
        <taxon>Ecdysozoa</taxon>
        <taxon>Arthropoda</taxon>
        <taxon>Crustacea</taxon>
        <taxon>Branchiopoda</taxon>
        <taxon>Diplostraca</taxon>
        <taxon>Cladocera</taxon>
        <taxon>Anomopoda</taxon>
        <taxon>Daphniidae</taxon>
        <taxon>Daphnia</taxon>
        <taxon>Daphnia similis group</taxon>
    </lineage>
</organism>
<feature type="region of interest" description="Disordered" evidence="3">
    <location>
        <begin position="679"/>
        <end position="703"/>
    </location>
</feature>
<dbReference type="PANTHER" id="PTHR12236:SF79">
    <property type="entry name" value="CUTICULAR PROTEIN 50CB-RELATED"/>
    <property type="match status" value="1"/>
</dbReference>
<keyword evidence="1 2" id="KW-0193">Cuticle</keyword>
<dbReference type="Pfam" id="PF00379">
    <property type="entry name" value="Chitin_bind_4"/>
    <property type="match status" value="2"/>
</dbReference>
<dbReference type="GO" id="GO:0005615">
    <property type="term" value="C:extracellular space"/>
    <property type="evidence" value="ECO:0007669"/>
    <property type="project" value="TreeGrafter"/>
</dbReference>
<name>A0AAD5KK54_9CRUS</name>
<evidence type="ECO:0000256" key="2">
    <source>
        <dbReference type="PROSITE-ProRule" id="PRU00497"/>
    </source>
</evidence>
<feature type="region of interest" description="Disordered" evidence="3">
    <location>
        <begin position="885"/>
        <end position="929"/>
    </location>
</feature>
<evidence type="ECO:0000256" key="3">
    <source>
        <dbReference type="SAM" id="MobiDB-lite"/>
    </source>
</evidence>
<proteinExistence type="predicted"/>
<dbReference type="InterPro" id="IPR000618">
    <property type="entry name" value="Insect_cuticle"/>
</dbReference>
<evidence type="ECO:0000256" key="1">
    <source>
        <dbReference type="ARBA" id="ARBA00022460"/>
    </source>
</evidence>
<gene>
    <name evidence="4" type="ORF">GHT06_019466</name>
</gene>
<evidence type="ECO:0000313" key="4">
    <source>
        <dbReference type="EMBL" id="KAI9554194.1"/>
    </source>
</evidence>
<dbReference type="Proteomes" id="UP000820818">
    <property type="component" value="Linkage Group LG8"/>
</dbReference>
<dbReference type="EMBL" id="WJBH02000008">
    <property type="protein sequence ID" value="KAI9554194.1"/>
    <property type="molecule type" value="Genomic_DNA"/>
</dbReference>
<dbReference type="GO" id="GO:0042302">
    <property type="term" value="F:structural constituent of cuticle"/>
    <property type="evidence" value="ECO:0007669"/>
    <property type="project" value="UniProtKB-UniRule"/>
</dbReference>
<accession>A0AAD5KK54</accession>
<sequence length="1018" mass="109453">MVRTLSAVFGKSSKLNTMDGIHLKSFLHIALLCAAISLSWGGTDYAPAKQSYVVTGDVYPPTDMYSLKKIVNYEYAIDDYYGNKHSKKEKIDGETAVGEYKTLLPDGKEQTVTYESGPYGHLANVAYTEGQTSAPAYEAPTPAPVYSTPAPAPVYETPAPTTTAAPAYQAPAYVEPAYEKKKVSYEYSVDDYKGNKHSKKETIDGETAVGEYKTLLPDGKEQTVTYVSGPAGHLANVSYAQGQIYAPAPMYKAPTPAPVYATPAPAPTYMAPAPAQAYTTAAPAPAYMAPAPAPAPVYVAPAPAPAYVAPAPAPAYVAPAPAPAYVAPAPAPAYVAPAPAPAYVAPAPAPAYVAPAPAPAYVAPAPAPAYVPLLLLQRTWPLLLLQRTWPLLLLQRTWPLLLLQRTWPLLLLQRTWPLLLLQRTWPLLLLQRTWPLLLLQYTQQLPQPQLQLQRTWPLPQLQLQRTWLLLQLPYTQHLRQHLPTKPLLIWNQLTKGGNKHSKKETIDGETAVGEYKTLLPDGKEQTVTYESGPYGHLANVSYAEGQKYAAAPAYTTLAPVYETPAPTTTTPAPVYETPAPTTTTPAPVYTTPAPVYTTTAAVYTTAAPVYTTTPVYTTAAPVYETPAPYKPPRKAPFVHTKTSVTYVKMPYVAKPAPSYPAPAPSYPAPAMTTYTPTTTTYAPTTTTPAPTTTYAPTTTTPAPTTTTTSYVSYPPYIVTSYPAPVPTPAPSSYVPPAKSPAYTAPSPAAPAPSYVPKRMMSAYGRRALTWNYCHASPFNEHSPVDPLPPQTESEEVLPIREPPIDGSNSGSTPSITTGQCKAILPDGRLQTVVYTCAPTGYSAVVQYHRTGNHGDGANQTAHHPTTDVVPQHLQPITEILFRPTGESSRTPEITSTSSMAPPVEVTSTSSMPPPVDVASTPSTTPPVPTKRRMKFESITAITPPHRLQGTSDKISLVQLQHSLPFLQAITTTPAGRGRNSRVSTEAPEPSSTTKSIIRGRTRWNASFGGRQAQSELPS</sequence>
<keyword evidence="5" id="KW-1185">Reference proteome</keyword>
<dbReference type="PANTHER" id="PTHR12236">
    <property type="entry name" value="STRUCTURAL CONTITUENT OF CUTICLE"/>
    <property type="match status" value="1"/>
</dbReference>
<evidence type="ECO:0000313" key="5">
    <source>
        <dbReference type="Proteomes" id="UP000820818"/>
    </source>
</evidence>
<feature type="compositionally biased region" description="Polar residues" evidence="3">
    <location>
        <begin position="885"/>
        <end position="910"/>
    </location>
</feature>
<dbReference type="GO" id="GO:0031012">
    <property type="term" value="C:extracellular matrix"/>
    <property type="evidence" value="ECO:0007669"/>
    <property type="project" value="TreeGrafter"/>
</dbReference>
<dbReference type="InterPro" id="IPR051217">
    <property type="entry name" value="Insect_Cuticle_Struc_Prot"/>
</dbReference>
<dbReference type="AlphaFoldDB" id="A0AAD5KK54"/>
<reference evidence="4 5" key="1">
    <citation type="submission" date="2022-05" db="EMBL/GenBank/DDBJ databases">
        <title>A multi-omics perspective on studying reproductive biology in Daphnia sinensis.</title>
        <authorList>
            <person name="Jia J."/>
        </authorList>
    </citation>
    <scope>NUCLEOTIDE SEQUENCE [LARGE SCALE GENOMIC DNA]</scope>
    <source>
        <strain evidence="4 5">WSL</strain>
    </source>
</reference>